<accession>A0A6P2HVH8</accession>
<protein>
    <submittedName>
        <fullName evidence="1">Uncharacterized protein</fullName>
    </submittedName>
</protein>
<reference evidence="1 2" key="1">
    <citation type="submission" date="2019-09" db="EMBL/GenBank/DDBJ databases">
        <authorList>
            <person name="Depoorter E."/>
        </authorList>
    </citation>
    <scope>NUCLEOTIDE SEQUENCE [LARGE SCALE GENOMIC DNA]</scope>
    <source>
        <strain evidence="1">LMG 24064</strain>
    </source>
</reference>
<organism evidence="1 2">
    <name type="scientific">Burkholderia latens</name>
    <dbReference type="NCBI Taxonomy" id="488446"/>
    <lineage>
        <taxon>Bacteria</taxon>
        <taxon>Pseudomonadati</taxon>
        <taxon>Pseudomonadota</taxon>
        <taxon>Betaproteobacteria</taxon>
        <taxon>Burkholderiales</taxon>
        <taxon>Burkholderiaceae</taxon>
        <taxon>Burkholderia</taxon>
        <taxon>Burkholderia cepacia complex</taxon>
    </lineage>
</organism>
<sequence length="72" mass="8139">MRKRDLLKALSAPDGGFNQQEPAERPVFLYDEEMRKCSSILHSLIQASQLARPRAGNRHALPLPDVDLPLIF</sequence>
<proteinExistence type="predicted"/>
<dbReference type="Proteomes" id="UP000494222">
    <property type="component" value="Unassembled WGS sequence"/>
</dbReference>
<evidence type="ECO:0000313" key="2">
    <source>
        <dbReference type="Proteomes" id="UP000494222"/>
    </source>
</evidence>
<gene>
    <name evidence="1" type="ORF">BLA24064_00819</name>
</gene>
<name>A0A6P2HVH8_9BURK</name>
<evidence type="ECO:0000313" key="1">
    <source>
        <dbReference type="EMBL" id="VWB21017.1"/>
    </source>
</evidence>
<dbReference type="AlphaFoldDB" id="A0A6P2HVH8"/>
<dbReference type="EMBL" id="CABVPL010000004">
    <property type="protein sequence ID" value="VWB21017.1"/>
    <property type="molecule type" value="Genomic_DNA"/>
</dbReference>